<name>A0A816M7Z0_BRANA</name>
<organism evidence="2">
    <name type="scientific">Brassica napus</name>
    <name type="common">Rape</name>
    <dbReference type="NCBI Taxonomy" id="3708"/>
    <lineage>
        <taxon>Eukaryota</taxon>
        <taxon>Viridiplantae</taxon>
        <taxon>Streptophyta</taxon>
        <taxon>Embryophyta</taxon>
        <taxon>Tracheophyta</taxon>
        <taxon>Spermatophyta</taxon>
        <taxon>Magnoliopsida</taxon>
        <taxon>eudicotyledons</taxon>
        <taxon>Gunneridae</taxon>
        <taxon>Pentapetalae</taxon>
        <taxon>rosids</taxon>
        <taxon>malvids</taxon>
        <taxon>Brassicales</taxon>
        <taxon>Brassicaceae</taxon>
        <taxon>Brassiceae</taxon>
        <taxon>Brassica</taxon>
    </lineage>
</organism>
<feature type="compositionally biased region" description="Basic and acidic residues" evidence="1">
    <location>
        <begin position="110"/>
        <end position="125"/>
    </location>
</feature>
<evidence type="ECO:0000313" key="2">
    <source>
        <dbReference type="EMBL" id="CAF1983035.1"/>
    </source>
</evidence>
<feature type="compositionally biased region" description="Acidic residues" evidence="1">
    <location>
        <begin position="139"/>
        <end position="151"/>
    </location>
</feature>
<dbReference type="Proteomes" id="UP001295469">
    <property type="component" value="Chromosome C07"/>
</dbReference>
<accession>A0A816M7Z0</accession>
<gene>
    <name evidence="2" type="ORF">DARMORV10_C07P23570.1</name>
</gene>
<feature type="region of interest" description="Disordered" evidence="1">
    <location>
        <begin position="79"/>
        <end position="177"/>
    </location>
</feature>
<dbReference type="AlphaFoldDB" id="A0A816M7Z0"/>
<dbReference type="EMBL" id="HG994371">
    <property type="protein sequence ID" value="CAF1983035.1"/>
    <property type="molecule type" value="Genomic_DNA"/>
</dbReference>
<proteinExistence type="predicted"/>
<reference evidence="2" key="1">
    <citation type="submission" date="2021-01" db="EMBL/GenBank/DDBJ databases">
        <authorList>
            <consortium name="Genoscope - CEA"/>
            <person name="William W."/>
        </authorList>
    </citation>
    <scope>NUCLEOTIDE SEQUENCE</scope>
</reference>
<sequence>MDPVVIVSGNWIKKNRYVFNVDKRWCRVLHLDEKTIHEDFTKTKIEQLCLCVEITENRAREKTKTFFSFSSEAEASVVESRDENYSGSYDGCSLEKEQEDNENDCSSNVEGEKHDVVGEGEIGKENEEDDEFESRFDMFDDSDGASSEDDNFSSYGESPTEDEDSPTLPPKKSYQNFSMSGSKGNLEVLRLEMSSIDIAVGELYKNFLGDVSPAVRPTSVGIAITKQFGIKVITLLWLSYFNDTAE</sequence>
<protein>
    <submittedName>
        <fullName evidence="2">(rape) hypothetical protein</fullName>
    </submittedName>
</protein>
<evidence type="ECO:0000256" key="1">
    <source>
        <dbReference type="SAM" id="MobiDB-lite"/>
    </source>
</evidence>